<gene>
    <name evidence="8" type="ORF">GCM10009682_31480</name>
</gene>
<protein>
    <submittedName>
        <fullName evidence="8">Sigma factor-like helix-turn-helix DNA-binding protein</fullName>
    </submittedName>
</protein>
<evidence type="ECO:0000259" key="7">
    <source>
        <dbReference type="Pfam" id="PF20239"/>
    </source>
</evidence>
<evidence type="ECO:0000256" key="1">
    <source>
        <dbReference type="ARBA" id="ARBA00010641"/>
    </source>
</evidence>
<evidence type="ECO:0000256" key="2">
    <source>
        <dbReference type="ARBA" id="ARBA00023015"/>
    </source>
</evidence>
<dbReference type="Pfam" id="PF08281">
    <property type="entry name" value="Sigma70_r4_2"/>
    <property type="match status" value="1"/>
</dbReference>
<dbReference type="Gene3D" id="1.10.10.10">
    <property type="entry name" value="Winged helix-like DNA-binding domain superfamily/Winged helix DNA-binding domain"/>
    <property type="match status" value="1"/>
</dbReference>
<dbReference type="InterPro" id="IPR013249">
    <property type="entry name" value="RNA_pol_sigma70_r4_t2"/>
</dbReference>
<dbReference type="InterPro" id="IPR036388">
    <property type="entry name" value="WH-like_DNA-bd_sf"/>
</dbReference>
<evidence type="ECO:0000256" key="4">
    <source>
        <dbReference type="ARBA" id="ARBA00023163"/>
    </source>
</evidence>
<evidence type="ECO:0000313" key="8">
    <source>
        <dbReference type="EMBL" id="GAA1807333.1"/>
    </source>
</evidence>
<reference evidence="9" key="1">
    <citation type="journal article" date="2019" name="Int. J. Syst. Evol. Microbiol.">
        <title>The Global Catalogue of Microorganisms (GCM) 10K type strain sequencing project: providing services to taxonomists for standard genome sequencing and annotation.</title>
        <authorList>
            <consortium name="The Broad Institute Genomics Platform"/>
            <consortium name="The Broad Institute Genome Sequencing Center for Infectious Disease"/>
            <person name="Wu L."/>
            <person name="Ma J."/>
        </authorList>
    </citation>
    <scope>NUCLEOTIDE SEQUENCE [LARGE SCALE GENOMIC DNA]</scope>
    <source>
        <strain evidence="9">JCM 13250</strain>
    </source>
</reference>
<dbReference type="InterPro" id="IPR013325">
    <property type="entry name" value="RNA_pol_sigma_r2"/>
</dbReference>
<keyword evidence="2" id="KW-0805">Transcription regulation</keyword>
<organism evidence="8 9">
    <name type="scientific">Luedemannella flava</name>
    <dbReference type="NCBI Taxonomy" id="349316"/>
    <lineage>
        <taxon>Bacteria</taxon>
        <taxon>Bacillati</taxon>
        <taxon>Actinomycetota</taxon>
        <taxon>Actinomycetes</taxon>
        <taxon>Micromonosporales</taxon>
        <taxon>Micromonosporaceae</taxon>
        <taxon>Luedemannella</taxon>
    </lineage>
</organism>
<comment type="caution">
    <text evidence="8">The sequence shown here is derived from an EMBL/GenBank/DDBJ whole genome shotgun (WGS) entry which is preliminary data.</text>
</comment>
<dbReference type="Gene3D" id="1.10.1740.10">
    <property type="match status" value="1"/>
</dbReference>
<dbReference type="Pfam" id="PF20239">
    <property type="entry name" value="DUF6596"/>
    <property type="match status" value="1"/>
</dbReference>
<dbReference type="Proteomes" id="UP001500218">
    <property type="component" value="Unassembled WGS sequence"/>
</dbReference>
<feature type="domain" description="DUF6596" evidence="7">
    <location>
        <begin position="169"/>
        <end position="267"/>
    </location>
</feature>
<evidence type="ECO:0000313" key="9">
    <source>
        <dbReference type="Proteomes" id="UP001500218"/>
    </source>
</evidence>
<dbReference type="PANTHER" id="PTHR47756">
    <property type="entry name" value="BLL6612 PROTEIN-RELATED"/>
    <property type="match status" value="1"/>
</dbReference>
<name>A0ABP4YDA7_9ACTN</name>
<accession>A0ABP4YDA7</accession>
<dbReference type="RefSeq" id="WP_344131728.1">
    <property type="nucleotide sequence ID" value="NZ_BAAALT010000086.1"/>
</dbReference>
<proteinExistence type="inferred from homology"/>
<evidence type="ECO:0000259" key="6">
    <source>
        <dbReference type="Pfam" id="PF08281"/>
    </source>
</evidence>
<keyword evidence="3" id="KW-0731">Sigma factor</keyword>
<dbReference type="EMBL" id="BAAALT010000086">
    <property type="protein sequence ID" value="GAA1807333.1"/>
    <property type="molecule type" value="Genomic_DNA"/>
</dbReference>
<dbReference type="PANTHER" id="PTHR47756:SF2">
    <property type="entry name" value="BLL6612 PROTEIN"/>
    <property type="match status" value="1"/>
</dbReference>
<dbReference type="SUPFAM" id="SSF88946">
    <property type="entry name" value="Sigma2 domain of RNA polymerase sigma factors"/>
    <property type="match status" value="1"/>
</dbReference>
<dbReference type="InterPro" id="IPR007627">
    <property type="entry name" value="RNA_pol_sigma70_r2"/>
</dbReference>
<feature type="domain" description="RNA polymerase sigma factor 70 region 4 type 2" evidence="6">
    <location>
        <begin position="100"/>
        <end position="151"/>
    </location>
</feature>
<keyword evidence="9" id="KW-1185">Reference proteome</keyword>
<dbReference type="Pfam" id="PF04542">
    <property type="entry name" value="Sigma70_r2"/>
    <property type="match status" value="1"/>
</dbReference>
<dbReference type="InterPro" id="IPR046531">
    <property type="entry name" value="DUF6596"/>
</dbReference>
<dbReference type="InterPro" id="IPR013324">
    <property type="entry name" value="RNA_pol_sigma_r3/r4-like"/>
</dbReference>
<evidence type="ECO:0000259" key="5">
    <source>
        <dbReference type="Pfam" id="PF04542"/>
    </source>
</evidence>
<dbReference type="SUPFAM" id="SSF88659">
    <property type="entry name" value="Sigma3 and sigma4 domains of RNA polymerase sigma factors"/>
    <property type="match status" value="1"/>
</dbReference>
<feature type="domain" description="RNA polymerase sigma-70 region 2" evidence="5">
    <location>
        <begin position="5"/>
        <end position="70"/>
    </location>
</feature>
<sequence length="409" mass="44105">METLLRDLAPQVLGALVRRYGVFDACEDAVQEALLAAATQWPTEGVPDNPRGWLVTVAGRRLVDTVRAETARARREETAAALDVRPPDPVADHDDTLTLLFLCCHPALNRPAQLALTLRAVGGLRTGEIASAFLVPEATMAQRISRAKQRIREAGARFETPPPAERADRLAVVRQVLYLIFNEGYATTSGPEISRADLTAEAIRLARRLHRILPDDGEVTGLLALMLLTDARRAARVDADGWLVPLAEQDRSRWDTDQIAEGVRLLTGVLGRVSGGPYQIQAAIAAVHDEAPTAGATDWPQILALYEVLERLAPGPVVTLNRAVALAMVRGPRVGLALLGTLDDDERMAHTHRLSAVRGHLLEMAGDPAAARQCYRQAAAMTQNLQESRYLAVKAAALSSMPAPGGEAA</sequence>
<comment type="similarity">
    <text evidence="1">Belongs to the sigma-70 factor family. ECF subfamily.</text>
</comment>
<evidence type="ECO:0000256" key="3">
    <source>
        <dbReference type="ARBA" id="ARBA00023082"/>
    </source>
</evidence>
<keyword evidence="4" id="KW-0804">Transcription</keyword>